<dbReference type="PATRIC" id="fig|1550241.5.peg.461"/>
<dbReference type="EMBL" id="CP009961">
    <property type="protein sequence ID" value="AKG38330.1"/>
    <property type="molecule type" value="Genomic_DNA"/>
</dbReference>
<feature type="transmembrane region" description="Helical" evidence="1">
    <location>
        <begin position="47"/>
        <end position="68"/>
    </location>
</feature>
<keyword evidence="1" id="KW-1133">Transmembrane helix</keyword>
<sequence>MPLISFLTGLLMVIIVFLVALYSALTYQRVPPLTDLTQGIGTLATEGLYLLGKIAFLSVALAAGVQLLKHGLSTGRSEYVA</sequence>
<dbReference type="STRING" id="1550241.MA03_02250"/>
<evidence type="ECO:0000313" key="2">
    <source>
        <dbReference type="EMBL" id="AKG38330.1"/>
    </source>
</evidence>
<keyword evidence="1" id="KW-0812">Transmembrane</keyword>
<keyword evidence="3" id="KW-1185">Reference proteome</keyword>
<dbReference type="KEGG" id="thf:MA03_02250"/>
<protein>
    <submittedName>
        <fullName evidence="2">Uncharacterized protein</fullName>
    </submittedName>
</protein>
<feature type="transmembrane region" description="Helical" evidence="1">
    <location>
        <begin position="7"/>
        <end position="27"/>
    </location>
</feature>
<name>A0A0F7FGJ4_9CREN</name>
<organism evidence="2 3">
    <name type="scientific">Infirmifilum uzonense</name>
    <dbReference type="NCBI Taxonomy" id="1550241"/>
    <lineage>
        <taxon>Archaea</taxon>
        <taxon>Thermoproteota</taxon>
        <taxon>Thermoprotei</taxon>
        <taxon>Thermofilales</taxon>
        <taxon>Thermofilaceae</taxon>
        <taxon>Infirmifilum</taxon>
    </lineage>
</organism>
<gene>
    <name evidence="2" type="ORF">MA03_02250</name>
</gene>
<evidence type="ECO:0000313" key="3">
    <source>
        <dbReference type="Proteomes" id="UP000067434"/>
    </source>
</evidence>
<reference evidence="2 3" key="1">
    <citation type="journal article" date="2015" name="Stand. Genomic Sci.">
        <title>Complete genome sequence of and proposal of Thermofilum uzonense sp. nov. a novel hyperthermophilic crenarchaeon and emended description of the genus Thermofilum.</title>
        <authorList>
            <person name="Toshchakov S.V."/>
            <person name="Korzhenkov A.A."/>
            <person name="Samarov N.I."/>
            <person name="Mazunin I.O."/>
            <person name="Mozhey O.I."/>
            <person name="Shmyr I.S."/>
            <person name="Derbikova K.S."/>
            <person name="Taranov E.A."/>
            <person name="Dominova I.N."/>
            <person name="Bonch-Osmolovskaya E.A."/>
            <person name="Patrushev M.V."/>
            <person name="Podosokorskaya O.A."/>
            <person name="Kublanov I.V."/>
        </authorList>
    </citation>
    <scope>NUCLEOTIDE SEQUENCE [LARGE SCALE GENOMIC DNA]</scope>
    <source>
        <strain evidence="2 3">1807-2</strain>
    </source>
</reference>
<dbReference type="HOGENOM" id="CLU_2565933_0_0_2"/>
<evidence type="ECO:0000256" key="1">
    <source>
        <dbReference type="SAM" id="Phobius"/>
    </source>
</evidence>
<keyword evidence="1" id="KW-0472">Membrane</keyword>
<dbReference type="AlphaFoldDB" id="A0A0F7FGJ4"/>
<accession>A0A0F7FGJ4</accession>
<proteinExistence type="predicted"/>
<dbReference type="Proteomes" id="UP000067434">
    <property type="component" value="Chromosome"/>
</dbReference>